<sequence>MSVSSSSPLTPTTDELRQLDRSSKLQDLLPIVFVLLRNDRHHSKRRRRWVGVKGSTRNGRHDPKCPSARRLRMFREDTGTPNEGANCTWMAANEAVGCTGAFLTMGWSSRLVCLGRSETGLCVTEISWIHWSQHLLTTQSERSN</sequence>
<protein>
    <submittedName>
        <fullName evidence="1">Uncharacterized protein</fullName>
    </submittedName>
</protein>
<dbReference type="AlphaFoldDB" id="A0A8X6VBR2"/>
<dbReference type="EMBL" id="BMAU01021314">
    <property type="protein sequence ID" value="GFY12457.1"/>
    <property type="molecule type" value="Genomic_DNA"/>
</dbReference>
<proteinExistence type="predicted"/>
<organism evidence="1 2">
    <name type="scientific">Trichonephila clavipes</name>
    <name type="common">Golden silk orbweaver</name>
    <name type="synonym">Nephila clavipes</name>
    <dbReference type="NCBI Taxonomy" id="2585209"/>
    <lineage>
        <taxon>Eukaryota</taxon>
        <taxon>Metazoa</taxon>
        <taxon>Ecdysozoa</taxon>
        <taxon>Arthropoda</taxon>
        <taxon>Chelicerata</taxon>
        <taxon>Arachnida</taxon>
        <taxon>Araneae</taxon>
        <taxon>Araneomorphae</taxon>
        <taxon>Entelegynae</taxon>
        <taxon>Araneoidea</taxon>
        <taxon>Nephilidae</taxon>
        <taxon>Trichonephila</taxon>
    </lineage>
</organism>
<comment type="caution">
    <text evidence="1">The sequence shown here is derived from an EMBL/GenBank/DDBJ whole genome shotgun (WGS) entry which is preliminary data.</text>
</comment>
<evidence type="ECO:0000313" key="1">
    <source>
        <dbReference type="EMBL" id="GFY12457.1"/>
    </source>
</evidence>
<gene>
    <name evidence="1" type="primary">X975_05742</name>
    <name evidence="1" type="ORF">TNCV_1798791</name>
</gene>
<reference evidence="1" key="1">
    <citation type="submission" date="2020-08" db="EMBL/GenBank/DDBJ databases">
        <title>Multicomponent nature underlies the extraordinary mechanical properties of spider dragline silk.</title>
        <authorList>
            <person name="Kono N."/>
            <person name="Nakamura H."/>
            <person name="Mori M."/>
            <person name="Yoshida Y."/>
            <person name="Ohtoshi R."/>
            <person name="Malay A.D."/>
            <person name="Moran D.A.P."/>
            <person name="Tomita M."/>
            <person name="Numata K."/>
            <person name="Arakawa K."/>
        </authorList>
    </citation>
    <scope>NUCLEOTIDE SEQUENCE</scope>
</reference>
<accession>A0A8X6VBR2</accession>
<evidence type="ECO:0000313" key="2">
    <source>
        <dbReference type="Proteomes" id="UP000887159"/>
    </source>
</evidence>
<dbReference type="Proteomes" id="UP000887159">
    <property type="component" value="Unassembled WGS sequence"/>
</dbReference>
<keyword evidence="2" id="KW-1185">Reference proteome</keyword>
<name>A0A8X6VBR2_TRICX</name>